<sequence length="68" mass="7400">MFKPVGIIFTVSMSAIFLGENFGLGSLIGAVIIVIGFYAVLWGNSREENKIENLESSSHNAPLLQDRS</sequence>
<evidence type="ECO:0000313" key="6">
    <source>
        <dbReference type="EMBL" id="ACU17240.1"/>
    </source>
</evidence>
<protein>
    <recommendedName>
        <fullName evidence="7">WAT1-related protein</fullName>
    </recommendedName>
</protein>
<reference evidence="6" key="1">
    <citation type="submission" date="2009-08" db="EMBL/GenBank/DDBJ databases">
        <authorList>
            <person name="Cheung F."/>
            <person name="Xiao Y."/>
            <person name="Chan A."/>
            <person name="Moskal W."/>
            <person name="Town C.D."/>
        </authorList>
    </citation>
    <scope>NUCLEOTIDE SEQUENCE</scope>
</reference>
<dbReference type="AlphaFoldDB" id="C6T638"/>
<keyword evidence="4 5" id="KW-0472">Membrane</keyword>
<evidence type="ECO:0008006" key="7">
    <source>
        <dbReference type="Google" id="ProtNLM"/>
    </source>
</evidence>
<keyword evidence="2 5" id="KW-0812">Transmembrane</keyword>
<accession>C6T638</accession>
<evidence type="ECO:0000256" key="4">
    <source>
        <dbReference type="ARBA" id="ARBA00023136"/>
    </source>
</evidence>
<feature type="transmembrane region" description="Helical" evidence="5">
    <location>
        <begin position="22"/>
        <end position="41"/>
    </location>
</feature>
<dbReference type="GO" id="GO:0016020">
    <property type="term" value="C:membrane"/>
    <property type="evidence" value="ECO:0007669"/>
    <property type="project" value="InterPro"/>
</dbReference>
<organism evidence="6">
    <name type="scientific">Glycine max</name>
    <name type="common">Soybean</name>
    <name type="synonym">Glycine hispida</name>
    <dbReference type="NCBI Taxonomy" id="3847"/>
    <lineage>
        <taxon>Eukaryota</taxon>
        <taxon>Viridiplantae</taxon>
        <taxon>Streptophyta</taxon>
        <taxon>Embryophyta</taxon>
        <taxon>Tracheophyta</taxon>
        <taxon>Spermatophyta</taxon>
        <taxon>Magnoliopsida</taxon>
        <taxon>eudicotyledons</taxon>
        <taxon>Gunneridae</taxon>
        <taxon>Pentapetalae</taxon>
        <taxon>rosids</taxon>
        <taxon>fabids</taxon>
        <taxon>Fabales</taxon>
        <taxon>Fabaceae</taxon>
        <taxon>Papilionoideae</taxon>
        <taxon>50 kb inversion clade</taxon>
        <taxon>NPAAA clade</taxon>
        <taxon>indigoferoid/millettioid clade</taxon>
        <taxon>Phaseoleae</taxon>
        <taxon>Glycine</taxon>
        <taxon>Glycine subgen. Soja</taxon>
    </lineage>
</organism>
<comment type="subcellular location">
    <subcellularLocation>
        <location evidence="1">Membrane</location>
        <topology evidence="1">Multi-pass membrane protein</topology>
    </subcellularLocation>
</comment>
<name>C6T638_SOYBN</name>
<dbReference type="InterPro" id="IPR030184">
    <property type="entry name" value="WAT1-related"/>
</dbReference>
<proteinExistence type="evidence at transcript level"/>
<evidence type="ECO:0000256" key="5">
    <source>
        <dbReference type="SAM" id="Phobius"/>
    </source>
</evidence>
<dbReference type="GO" id="GO:0022857">
    <property type="term" value="F:transmembrane transporter activity"/>
    <property type="evidence" value="ECO:0007669"/>
    <property type="project" value="InterPro"/>
</dbReference>
<dbReference type="EMBL" id="BT092903">
    <property type="protein sequence ID" value="ACU17240.1"/>
    <property type="molecule type" value="mRNA"/>
</dbReference>
<evidence type="ECO:0000256" key="1">
    <source>
        <dbReference type="ARBA" id="ARBA00004141"/>
    </source>
</evidence>
<dbReference type="InterPro" id="IPR037185">
    <property type="entry name" value="EmrE-like"/>
</dbReference>
<keyword evidence="3 5" id="KW-1133">Transmembrane helix</keyword>
<dbReference type="PANTHER" id="PTHR31218">
    <property type="entry name" value="WAT1-RELATED PROTEIN"/>
    <property type="match status" value="1"/>
</dbReference>
<evidence type="ECO:0000256" key="3">
    <source>
        <dbReference type="ARBA" id="ARBA00022989"/>
    </source>
</evidence>
<evidence type="ECO:0000256" key="2">
    <source>
        <dbReference type="ARBA" id="ARBA00022692"/>
    </source>
</evidence>
<dbReference type="SUPFAM" id="SSF103481">
    <property type="entry name" value="Multidrug resistance efflux transporter EmrE"/>
    <property type="match status" value="1"/>
</dbReference>